<proteinExistence type="inferred from homology"/>
<dbReference type="InterPro" id="IPR036676">
    <property type="entry name" value="PurM-like_C_sf"/>
</dbReference>
<dbReference type="NCBIfam" id="TIGR01379">
    <property type="entry name" value="thiL"/>
    <property type="match status" value="1"/>
</dbReference>
<dbReference type="InterPro" id="IPR006283">
    <property type="entry name" value="ThiL-like"/>
</dbReference>
<dbReference type="Pfam" id="PF00586">
    <property type="entry name" value="AIRS"/>
    <property type="match status" value="1"/>
</dbReference>
<protein>
    <submittedName>
        <fullName evidence="2">Unannotated protein</fullName>
    </submittedName>
</protein>
<dbReference type="Gene3D" id="3.90.650.10">
    <property type="entry name" value="PurM-like C-terminal domain"/>
    <property type="match status" value="1"/>
</dbReference>
<dbReference type="CDD" id="cd02194">
    <property type="entry name" value="ThiL"/>
    <property type="match status" value="1"/>
</dbReference>
<dbReference type="Gene3D" id="3.30.1330.10">
    <property type="entry name" value="PurM-like, N-terminal domain"/>
    <property type="match status" value="1"/>
</dbReference>
<dbReference type="GO" id="GO:0009228">
    <property type="term" value="P:thiamine biosynthetic process"/>
    <property type="evidence" value="ECO:0007669"/>
    <property type="project" value="InterPro"/>
</dbReference>
<dbReference type="PIRSF" id="PIRSF005303">
    <property type="entry name" value="Thiam_monoph_kin"/>
    <property type="match status" value="1"/>
</dbReference>
<gene>
    <name evidence="2" type="ORF">UFOPK3243_00897</name>
</gene>
<feature type="domain" description="PurM-like N-terminal" evidence="1">
    <location>
        <begin position="28"/>
        <end position="137"/>
    </location>
</feature>
<name>A0A6J7BI88_9ZZZZ</name>
<evidence type="ECO:0000313" key="2">
    <source>
        <dbReference type="EMBL" id="CAB4843948.1"/>
    </source>
</evidence>
<organism evidence="2">
    <name type="scientific">freshwater metagenome</name>
    <dbReference type="NCBI Taxonomy" id="449393"/>
    <lineage>
        <taxon>unclassified sequences</taxon>
        <taxon>metagenomes</taxon>
        <taxon>ecological metagenomes</taxon>
    </lineage>
</organism>
<dbReference type="HAMAP" id="MF_02128">
    <property type="entry name" value="TMP_kinase"/>
    <property type="match status" value="1"/>
</dbReference>
<dbReference type="PANTHER" id="PTHR30270">
    <property type="entry name" value="THIAMINE-MONOPHOSPHATE KINASE"/>
    <property type="match status" value="1"/>
</dbReference>
<dbReference type="GO" id="GO:0009030">
    <property type="term" value="F:thiamine-phosphate kinase activity"/>
    <property type="evidence" value="ECO:0007669"/>
    <property type="project" value="InterPro"/>
</dbReference>
<dbReference type="SUPFAM" id="SSF56042">
    <property type="entry name" value="PurM C-terminal domain-like"/>
    <property type="match status" value="1"/>
</dbReference>
<evidence type="ECO:0000259" key="1">
    <source>
        <dbReference type="Pfam" id="PF00586"/>
    </source>
</evidence>
<dbReference type="InterPro" id="IPR016188">
    <property type="entry name" value="PurM-like_N"/>
</dbReference>
<accession>A0A6J7BI88</accession>
<dbReference type="EMBL" id="CAFAZZ010000092">
    <property type="protein sequence ID" value="CAB4843948.1"/>
    <property type="molecule type" value="Genomic_DNA"/>
</dbReference>
<dbReference type="SUPFAM" id="SSF55326">
    <property type="entry name" value="PurM N-terminal domain-like"/>
    <property type="match status" value="1"/>
</dbReference>
<dbReference type="PANTHER" id="PTHR30270:SF0">
    <property type="entry name" value="THIAMINE-MONOPHOSPHATE KINASE"/>
    <property type="match status" value="1"/>
</dbReference>
<sequence>MGFQEREVISVLQKIFATTDSRLKVGIGDDAAVVATQSQSLISSDMAVEDVHFKLEWSSPFDIGRKITAANIADILSMGGKCDFITVSVALTGNESMQWIENLARGIRHEADLAGSLIVGGDISRGMKVVISMTAVGNSISPILRSGAKVGDGLYLSSLTGWSAAGLELLTREISINSETAEKALSEFSAPTLDYAIDFSGATAMADVSDSILVQAEQIAVASGVQIAIDQVAISKAAEFVELAALADELNVDVFQWILAGGEDHALLATGENLPGIRIGSAIAGSGLSGLDMKMAPVSWSHFIP</sequence>
<reference evidence="2" key="1">
    <citation type="submission" date="2020-05" db="EMBL/GenBank/DDBJ databases">
        <authorList>
            <person name="Chiriac C."/>
            <person name="Salcher M."/>
            <person name="Ghai R."/>
            <person name="Kavagutti S V."/>
        </authorList>
    </citation>
    <scope>NUCLEOTIDE SEQUENCE</scope>
</reference>
<dbReference type="AlphaFoldDB" id="A0A6J7BI88"/>
<dbReference type="InterPro" id="IPR036921">
    <property type="entry name" value="PurM-like_N_sf"/>
</dbReference>